<proteinExistence type="inferred from homology"/>
<evidence type="ECO:0000256" key="4">
    <source>
        <dbReference type="RuleBase" id="RU361180"/>
    </source>
</evidence>
<organism evidence="6 7">
    <name type="scientific">Caenorhabditis auriculariae</name>
    <dbReference type="NCBI Taxonomy" id="2777116"/>
    <lineage>
        <taxon>Eukaryota</taxon>
        <taxon>Metazoa</taxon>
        <taxon>Ecdysozoa</taxon>
        <taxon>Nematoda</taxon>
        <taxon>Chromadorea</taxon>
        <taxon>Rhabditida</taxon>
        <taxon>Rhabditina</taxon>
        <taxon>Rhabditomorpha</taxon>
        <taxon>Rhabditoidea</taxon>
        <taxon>Rhabditidae</taxon>
        <taxon>Peloderinae</taxon>
        <taxon>Caenorhabditis</taxon>
    </lineage>
</organism>
<dbReference type="AlphaFoldDB" id="A0A8S1HSZ5"/>
<reference evidence="6" key="1">
    <citation type="submission" date="2020-10" db="EMBL/GenBank/DDBJ databases">
        <authorList>
            <person name="Kikuchi T."/>
        </authorList>
    </citation>
    <scope>NUCLEOTIDE SEQUENCE</scope>
    <source>
        <strain evidence="6">NKZ352</strain>
    </source>
</reference>
<gene>
    <name evidence="6" type="ORF">CAUJ_LOCUS12089</name>
</gene>
<name>A0A8S1HSZ5_9PELO</name>
<dbReference type="EMBL" id="CAJGYM010000067">
    <property type="protein sequence ID" value="CAD6196174.1"/>
    <property type="molecule type" value="Genomic_DNA"/>
</dbReference>
<evidence type="ECO:0000256" key="3">
    <source>
        <dbReference type="ARBA" id="ARBA00019905"/>
    </source>
</evidence>
<dbReference type="PRINTS" id="PR00744">
    <property type="entry name" value="GLHYDRLASE37"/>
</dbReference>
<dbReference type="EC" id="3.2.1.28" evidence="2 4"/>
<dbReference type="PANTHER" id="PTHR23403">
    <property type="entry name" value="TREHALASE"/>
    <property type="match status" value="1"/>
</dbReference>
<comment type="catalytic activity">
    <reaction evidence="4">
        <text>alpha,alpha-trehalose + H2O = alpha-D-glucose + beta-D-glucose</text>
        <dbReference type="Rhea" id="RHEA:32675"/>
        <dbReference type="ChEBI" id="CHEBI:15377"/>
        <dbReference type="ChEBI" id="CHEBI:15903"/>
        <dbReference type="ChEBI" id="CHEBI:16551"/>
        <dbReference type="ChEBI" id="CHEBI:17925"/>
        <dbReference type="EC" id="3.2.1.28"/>
    </reaction>
</comment>
<dbReference type="Pfam" id="PF01204">
    <property type="entry name" value="Trehalase"/>
    <property type="match status" value="1"/>
</dbReference>
<feature type="compositionally biased region" description="Polar residues" evidence="5">
    <location>
        <begin position="665"/>
        <end position="684"/>
    </location>
</feature>
<accession>A0A8S1HSZ5</accession>
<evidence type="ECO:0000256" key="5">
    <source>
        <dbReference type="SAM" id="MobiDB-lite"/>
    </source>
</evidence>
<evidence type="ECO:0000313" key="6">
    <source>
        <dbReference type="EMBL" id="CAD6196174.1"/>
    </source>
</evidence>
<dbReference type="InterPro" id="IPR001661">
    <property type="entry name" value="Glyco_hydro_37"/>
</dbReference>
<dbReference type="Proteomes" id="UP000835052">
    <property type="component" value="Unassembled WGS sequence"/>
</dbReference>
<dbReference type="InterPro" id="IPR012341">
    <property type="entry name" value="6hp_glycosidase-like_sf"/>
</dbReference>
<dbReference type="InterPro" id="IPR008928">
    <property type="entry name" value="6-hairpin_glycosidase_sf"/>
</dbReference>
<dbReference type="SUPFAM" id="SSF48208">
    <property type="entry name" value="Six-hairpin glycosidases"/>
    <property type="match status" value="1"/>
</dbReference>
<keyword evidence="4" id="KW-0326">Glycosidase</keyword>
<comment type="similarity">
    <text evidence="1 4">Belongs to the glycosyl hydrolase 37 family.</text>
</comment>
<evidence type="ECO:0000256" key="1">
    <source>
        <dbReference type="ARBA" id="ARBA00005615"/>
    </source>
</evidence>
<dbReference type="GO" id="GO:0004555">
    <property type="term" value="F:alpha,alpha-trehalase activity"/>
    <property type="evidence" value="ECO:0007669"/>
    <property type="project" value="UniProtKB-EC"/>
</dbReference>
<sequence length="693" mass="78549">MKQALRLLSSNPVVVLGVRRQRFSSVLDRTSRGFLCTTTFVQPRRPFAVAVDQTPTLRRPPQPPPPPPHTEPPIIPPTAEARKDVYHFELRMKQKIYCEGSLLHAVQTSHIFADCKTFVDMPLKHDAESTLNKWEALQSLGAVNAETLAAFIRENFDEPEGELVECAPADWDPMTDKFRKIGDEDYRRFATALHGKWPTLYRKIAEKVLVNPERYSIIPVPNPFIVPGGRFREMYYWDSFFTIKGLIASGMLQTVRGMIDNMQFLVETFGFIPNGNRVYYLNRSQPPLLTWCAHAYFEATKDVSFVENILPTLRKELAFFQTNRSIMLEGWSSPLFRFTVQAVRPRPESYREDMECAHHLTDLDEKCTLWGDIAAAAESGRDFSARWFANSGPLAGKLQSMRTSQLVPVELNAIICGNIRLMGEMYDVINDVEGSKWCALMQDQMRRTMHQVLWNEEHGCWFDYDLKAMEQITTFNDTNFFPMFTRSTHEGFDSNRVADYLIRSGALGFPGGFPSSLVTSGEQWDFPNSWAPTTWVLIEGLRAAGQPEMARDIADKWVRKNFNMWKSSGGKMFEKYNVVSPCYKVSGGGEYEMQEGFGWTNGVILDLLTTYGHLIRWTAGDTCECCSTDGFCGIDVATATAAKVPDVVDELPSSRHDLHFEDATLPQTPSTSSLESMDTSTTSSDPEDGLRIR</sequence>
<keyword evidence="7" id="KW-1185">Reference proteome</keyword>
<feature type="compositionally biased region" description="Pro residues" evidence="5">
    <location>
        <begin position="58"/>
        <end position="76"/>
    </location>
</feature>
<comment type="caution">
    <text evidence="6">The sequence shown here is derived from an EMBL/GenBank/DDBJ whole genome shotgun (WGS) entry which is preliminary data.</text>
</comment>
<dbReference type="PANTHER" id="PTHR23403:SF24">
    <property type="entry name" value="TREHALASE"/>
    <property type="match status" value="1"/>
</dbReference>
<feature type="region of interest" description="Disordered" evidence="5">
    <location>
        <begin position="51"/>
        <end position="77"/>
    </location>
</feature>
<dbReference type="Gene3D" id="1.50.10.10">
    <property type="match status" value="1"/>
</dbReference>
<protein>
    <recommendedName>
        <fullName evidence="3 4">Trehalase</fullName>
        <ecNumber evidence="2 4">3.2.1.28</ecNumber>
    </recommendedName>
    <alternativeName>
        <fullName evidence="4">Alpha-trehalose glucohydrolase</fullName>
    </alternativeName>
</protein>
<dbReference type="OrthoDB" id="3542292at2759"/>
<evidence type="ECO:0000313" key="7">
    <source>
        <dbReference type="Proteomes" id="UP000835052"/>
    </source>
</evidence>
<evidence type="ECO:0000256" key="2">
    <source>
        <dbReference type="ARBA" id="ARBA00012757"/>
    </source>
</evidence>
<feature type="region of interest" description="Disordered" evidence="5">
    <location>
        <begin position="660"/>
        <end position="693"/>
    </location>
</feature>
<dbReference type="GO" id="GO:0005993">
    <property type="term" value="P:trehalose catabolic process"/>
    <property type="evidence" value="ECO:0007669"/>
    <property type="project" value="TreeGrafter"/>
</dbReference>
<keyword evidence="4" id="KW-0378">Hydrolase</keyword>